<feature type="region of interest" description="Disordered" evidence="1">
    <location>
        <begin position="68"/>
        <end position="99"/>
    </location>
</feature>
<protein>
    <submittedName>
        <fullName evidence="2 3">Uncharacterized protein</fullName>
    </submittedName>
</protein>
<dbReference type="VEuPathDB" id="FungiDB:GGTG_11836"/>
<feature type="region of interest" description="Disordered" evidence="1">
    <location>
        <begin position="285"/>
        <end position="312"/>
    </location>
</feature>
<reference evidence="4" key="1">
    <citation type="submission" date="2010-07" db="EMBL/GenBank/DDBJ databases">
        <title>The genome sequence of Gaeumannomyces graminis var. tritici strain R3-111a-1.</title>
        <authorList>
            <consortium name="The Broad Institute Genome Sequencing Platform"/>
            <person name="Ma L.-J."/>
            <person name="Dead R."/>
            <person name="Young S."/>
            <person name="Zeng Q."/>
            <person name="Koehrsen M."/>
            <person name="Alvarado L."/>
            <person name="Berlin A."/>
            <person name="Chapman S.B."/>
            <person name="Chen Z."/>
            <person name="Freedman E."/>
            <person name="Gellesch M."/>
            <person name="Goldberg J."/>
            <person name="Griggs A."/>
            <person name="Gujja S."/>
            <person name="Heilman E.R."/>
            <person name="Heiman D."/>
            <person name="Hepburn T."/>
            <person name="Howarth C."/>
            <person name="Jen D."/>
            <person name="Larson L."/>
            <person name="Mehta T."/>
            <person name="Neiman D."/>
            <person name="Pearson M."/>
            <person name="Roberts A."/>
            <person name="Saif S."/>
            <person name="Shea T."/>
            <person name="Shenoy N."/>
            <person name="Sisk P."/>
            <person name="Stolte C."/>
            <person name="Sykes S."/>
            <person name="Walk T."/>
            <person name="White J."/>
            <person name="Yandava C."/>
            <person name="Haas B."/>
            <person name="Nusbaum C."/>
            <person name="Birren B."/>
        </authorList>
    </citation>
    <scope>NUCLEOTIDE SEQUENCE [LARGE SCALE GENOMIC DNA]</scope>
    <source>
        <strain evidence="4">R3-111a-1</strain>
    </source>
</reference>
<feature type="compositionally biased region" description="Basic and acidic residues" evidence="1">
    <location>
        <begin position="285"/>
        <end position="299"/>
    </location>
</feature>
<dbReference type="GeneID" id="20352294"/>
<accession>J3PEB3</accession>
<proteinExistence type="predicted"/>
<reference evidence="3" key="4">
    <citation type="journal article" date="2015" name="G3 (Bethesda)">
        <title>Genome sequences of three phytopathogenic species of the Magnaporthaceae family of fungi.</title>
        <authorList>
            <person name="Okagaki L.H."/>
            <person name="Nunes C.C."/>
            <person name="Sailsbery J."/>
            <person name="Clay B."/>
            <person name="Brown D."/>
            <person name="John T."/>
            <person name="Oh Y."/>
            <person name="Young N."/>
            <person name="Fitzgerald M."/>
            <person name="Haas B.J."/>
            <person name="Zeng Q."/>
            <person name="Young S."/>
            <person name="Adiconis X."/>
            <person name="Fan L."/>
            <person name="Levin J.Z."/>
            <person name="Mitchell T.K."/>
            <person name="Okubara P.A."/>
            <person name="Farman M.L."/>
            <person name="Kohn L.M."/>
            <person name="Birren B."/>
            <person name="Ma L.-J."/>
            <person name="Dean R.A."/>
        </authorList>
    </citation>
    <scope>NUCLEOTIDE SEQUENCE</scope>
    <source>
        <strain evidence="3">R3-111a-1</strain>
    </source>
</reference>
<dbReference type="EnsemblFungi" id="EJT70813">
    <property type="protein sequence ID" value="EJT70813"/>
    <property type="gene ID" value="GGTG_11836"/>
</dbReference>
<sequence>MAASCIAIRWRSETEHRETQITWTPPKLHAWNHLNSIIVQRRGPAVSVLGPHHQSLVDASPQWLLTDHQESRPQPAERSALRGGCSADSSEGHTGYRTGRQRAITSVDFLGKIAVFPASRVANTILHGRLGKRDSTLLGPTRLFNHKRQEKLDLESRLSTSHLEARQGPVSRSLNGASWASPWPAQPCPLAHRSRPRDGGAGSPKAPGSGSVHPPHRPALPPFGHRWPLGAKTNTLSGGVRHNVDGPSTASTITFFCARSKISTARSSASLARLKAKKRMTSKVRCQEDEEKHRPRFQADPHCSAWSTPPGTKSRAAVSHSSIIRNDVAGWVDPGDLCSIPLDIAIAAVVFSYRKGLGTGKRRSLRHSSRRHTGVLCALGEVIGRRTPWQRKKSQPNGSPAGKIYQWHTQGDKQVVIISLWGNVSSSVKLKSIALPALFATKPTTRALAARRFYPTYPVGNRPLFMREADCIRLFSITRGCHRRLAQRAHHAQATHHPTPDRRTPC</sequence>
<reference evidence="2" key="3">
    <citation type="submission" date="2010-09" db="EMBL/GenBank/DDBJ databases">
        <title>Annotation of Gaeumannomyces graminis var. tritici R3-111a-1.</title>
        <authorList>
            <consortium name="The Broad Institute Genome Sequencing Platform"/>
            <person name="Ma L.-J."/>
            <person name="Dead R."/>
            <person name="Young S.K."/>
            <person name="Zeng Q."/>
            <person name="Gargeya S."/>
            <person name="Fitzgerald M."/>
            <person name="Haas B."/>
            <person name="Abouelleil A."/>
            <person name="Alvarado L."/>
            <person name="Arachchi H.M."/>
            <person name="Berlin A."/>
            <person name="Brown A."/>
            <person name="Chapman S.B."/>
            <person name="Chen Z."/>
            <person name="Dunbar C."/>
            <person name="Freedman E."/>
            <person name="Gearin G."/>
            <person name="Gellesch M."/>
            <person name="Goldberg J."/>
            <person name="Griggs A."/>
            <person name="Gujja S."/>
            <person name="Heiman D."/>
            <person name="Howarth C."/>
            <person name="Larson L."/>
            <person name="Lui A."/>
            <person name="MacDonald P.J.P."/>
            <person name="Mehta T."/>
            <person name="Montmayeur A."/>
            <person name="Murphy C."/>
            <person name="Neiman D."/>
            <person name="Pearson M."/>
            <person name="Priest M."/>
            <person name="Roberts A."/>
            <person name="Saif S."/>
            <person name="Shea T."/>
            <person name="Shenoy N."/>
            <person name="Sisk P."/>
            <person name="Stolte C."/>
            <person name="Sykes S."/>
            <person name="Yandava C."/>
            <person name="Wortman J."/>
            <person name="Nusbaum C."/>
            <person name="Birren B."/>
        </authorList>
    </citation>
    <scope>NUCLEOTIDE SEQUENCE</scope>
    <source>
        <strain evidence="2">R3-111a-1</strain>
    </source>
</reference>
<dbReference type="Proteomes" id="UP000006039">
    <property type="component" value="Unassembled WGS sequence"/>
</dbReference>
<organism evidence="2">
    <name type="scientific">Gaeumannomyces tritici (strain R3-111a-1)</name>
    <name type="common">Wheat and barley take-all root rot fungus</name>
    <name type="synonym">Gaeumannomyces graminis var. tritici</name>
    <dbReference type="NCBI Taxonomy" id="644352"/>
    <lineage>
        <taxon>Eukaryota</taxon>
        <taxon>Fungi</taxon>
        <taxon>Dikarya</taxon>
        <taxon>Ascomycota</taxon>
        <taxon>Pezizomycotina</taxon>
        <taxon>Sordariomycetes</taxon>
        <taxon>Sordariomycetidae</taxon>
        <taxon>Magnaporthales</taxon>
        <taxon>Magnaporthaceae</taxon>
        <taxon>Gaeumannomyces</taxon>
    </lineage>
</organism>
<name>J3PEB3_GAET3</name>
<dbReference type="EMBL" id="GL385401">
    <property type="protein sequence ID" value="EJT70813.1"/>
    <property type="molecule type" value="Genomic_DNA"/>
</dbReference>
<evidence type="ECO:0000313" key="4">
    <source>
        <dbReference type="Proteomes" id="UP000006039"/>
    </source>
</evidence>
<gene>
    <name evidence="3" type="primary">20352294</name>
    <name evidence="2" type="ORF">GGTG_11836</name>
</gene>
<dbReference type="RefSeq" id="XP_009227991.1">
    <property type="nucleotide sequence ID" value="XM_009229727.1"/>
</dbReference>
<feature type="region of interest" description="Disordered" evidence="1">
    <location>
        <begin position="155"/>
        <end position="220"/>
    </location>
</feature>
<evidence type="ECO:0000256" key="1">
    <source>
        <dbReference type="SAM" id="MobiDB-lite"/>
    </source>
</evidence>
<dbReference type="AlphaFoldDB" id="J3PEB3"/>
<reference evidence="2" key="2">
    <citation type="submission" date="2010-07" db="EMBL/GenBank/DDBJ databases">
        <authorList>
            <consortium name="The Broad Institute Genome Sequencing Platform"/>
            <consortium name="Broad Institute Genome Sequencing Center for Infectious Disease"/>
            <person name="Ma L.-J."/>
            <person name="Dead R."/>
            <person name="Young S."/>
            <person name="Zeng Q."/>
            <person name="Koehrsen M."/>
            <person name="Alvarado L."/>
            <person name="Berlin A."/>
            <person name="Chapman S.B."/>
            <person name="Chen Z."/>
            <person name="Freedman E."/>
            <person name="Gellesch M."/>
            <person name="Goldberg J."/>
            <person name="Griggs A."/>
            <person name="Gujja S."/>
            <person name="Heilman E.R."/>
            <person name="Heiman D."/>
            <person name="Hepburn T."/>
            <person name="Howarth C."/>
            <person name="Jen D."/>
            <person name="Larson L."/>
            <person name="Mehta T."/>
            <person name="Neiman D."/>
            <person name="Pearson M."/>
            <person name="Roberts A."/>
            <person name="Saif S."/>
            <person name="Shea T."/>
            <person name="Shenoy N."/>
            <person name="Sisk P."/>
            <person name="Stolte C."/>
            <person name="Sykes S."/>
            <person name="Walk T."/>
            <person name="White J."/>
            <person name="Yandava C."/>
            <person name="Haas B."/>
            <person name="Nusbaum C."/>
            <person name="Birren B."/>
        </authorList>
    </citation>
    <scope>NUCLEOTIDE SEQUENCE</scope>
    <source>
        <strain evidence="2">R3-111a-1</strain>
    </source>
</reference>
<keyword evidence="4" id="KW-1185">Reference proteome</keyword>
<dbReference type="HOGENOM" id="CLU_538662_0_0_1"/>
<evidence type="ECO:0000313" key="3">
    <source>
        <dbReference type="EnsemblFungi" id="EJT70813"/>
    </source>
</evidence>
<evidence type="ECO:0000313" key="2">
    <source>
        <dbReference type="EMBL" id="EJT70813.1"/>
    </source>
</evidence>
<reference evidence="3" key="5">
    <citation type="submission" date="2018-04" db="UniProtKB">
        <authorList>
            <consortium name="EnsemblFungi"/>
        </authorList>
    </citation>
    <scope>IDENTIFICATION</scope>
    <source>
        <strain evidence="3">R3-111a-1</strain>
    </source>
</reference>